<dbReference type="EMBL" id="PFWU01000043">
    <property type="protein sequence ID" value="PJA45323.1"/>
    <property type="molecule type" value="Genomic_DNA"/>
</dbReference>
<evidence type="ECO:0000256" key="1">
    <source>
        <dbReference type="ARBA" id="ARBA00008560"/>
    </source>
</evidence>
<evidence type="ECO:0000256" key="2">
    <source>
        <dbReference type="ARBA" id="ARBA00022980"/>
    </source>
</evidence>
<evidence type="ECO:0000256" key="3">
    <source>
        <dbReference type="ARBA" id="ARBA00023274"/>
    </source>
</evidence>
<keyword evidence="2 5" id="KW-0689">Ribosomal protein</keyword>
<evidence type="ECO:0000256" key="6">
    <source>
        <dbReference type="SAM" id="MobiDB-lite"/>
    </source>
</evidence>
<feature type="compositionally biased region" description="Low complexity" evidence="6">
    <location>
        <begin position="1"/>
        <end position="12"/>
    </location>
</feature>
<organism evidence="7 8">
    <name type="scientific">Candidatus Uhrbacteria bacterium CG_4_9_14_3_um_filter_50_9</name>
    <dbReference type="NCBI Taxonomy" id="1975035"/>
    <lineage>
        <taxon>Bacteria</taxon>
        <taxon>Candidatus Uhriibacteriota</taxon>
    </lineage>
</organism>
<name>A0A2M7XBU5_9BACT</name>
<sequence>MSVPASKKSSSAARRRRSHMHLDPVNTGLCEQCKKPVLSHRACGSCGFYKGRQVVDQSRDVKRTMKKATHTQDHDHDHEASEA</sequence>
<comment type="caution">
    <text evidence="7">The sequence shown here is derived from an EMBL/GenBank/DDBJ whole genome shotgun (WGS) entry which is preliminary data.</text>
</comment>
<accession>A0A2M7XBU5</accession>
<dbReference type="InterPro" id="IPR044957">
    <property type="entry name" value="Ribosomal_bL32_bact"/>
</dbReference>
<feature type="compositionally biased region" description="Basic and acidic residues" evidence="6">
    <location>
        <begin position="70"/>
        <end position="83"/>
    </location>
</feature>
<dbReference type="InterPro" id="IPR011332">
    <property type="entry name" value="Ribosomal_zn-bd"/>
</dbReference>
<dbReference type="NCBIfam" id="TIGR01031">
    <property type="entry name" value="rpmF_bact"/>
    <property type="match status" value="1"/>
</dbReference>
<dbReference type="SUPFAM" id="SSF57829">
    <property type="entry name" value="Zn-binding ribosomal proteins"/>
    <property type="match status" value="1"/>
</dbReference>
<keyword evidence="3 5" id="KW-0687">Ribonucleoprotein</keyword>
<dbReference type="Pfam" id="PF01783">
    <property type="entry name" value="Ribosomal_L32p"/>
    <property type="match status" value="1"/>
</dbReference>
<evidence type="ECO:0000256" key="4">
    <source>
        <dbReference type="ARBA" id="ARBA00035178"/>
    </source>
</evidence>
<dbReference type="GO" id="GO:0006412">
    <property type="term" value="P:translation"/>
    <property type="evidence" value="ECO:0007669"/>
    <property type="project" value="UniProtKB-UniRule"/>
</dbReference>
<reference evidence="8" key="1">
    <citation type="submission" date="2017-09" db="EMBL/GenBank/DDBJ databases">
        <title>Depth-based differentiation of microbial function through sediment-hosted aquifers and enrichment of novel symbionts in the deep terrestrial subsurface.</title>
        <authorList>
            <person name="Probst A.J."/>
            <person name="Ladd B."/>
            <person name="Jarett J.K."/>
            <person name="Geller-Mcgrath D.E."/>
            <person name="Sieber C.M.K."/>
            <person name="Emerson J.B."/>
            <person name="Anantharaman K."/>
            <person name="Thomas B.C."/>
            <person name="Malmstrom R."/>
            <person name="Stieglmeier M."/>
            <person name="Klingl A."/>
            <person name="Woyke T."/>
            <person name="Ryan C.M."/>
            <person name="Banfield J.F."/>
        </authorList>
    </citation>
    <scope>NUCLEOTIDE SEQUENCE [LARGE SCALE GENOMIC DNA]</scope>
</reference>
<dbReference type="PANTHER" id="PTHR35534">
    <property type="entry name" value="50S RIBOSOMAL PROTEIN L32"/>
    <property type="match status" value="1"/>
</dbReference>
<dbReference type="GO" id="GO:0003735">
    <property type="term" value="F:structural constituent of ribosome"/>
    <property type="evidence" value="ECO:0007669"/>
    <property type="project" value="InterPro"/>
</dbReference>
<dbReference type="AlphaFoldDB" id="A0A2M7XBU5"/>
<protein>
    <recommendedName>
        <fullName evidence="4 5">Large ribosomal subunit protein bL32</fullName>
    </recommendedName>
</protein>
<proteinExistence type="inferred from homology"/>
<dbReference type="InterPro" id="IPR002677">
    <property type="entry name" value="Ribosomal_bL32"/>
</dbReference>
<feature type="region of interest" description="Disordered" evidence="6">
    <location>
        <begin position="61"/>
        <end position="83"/>
    </location>
</feature>
<evidence type="ECO:0000313" key="7">
    <source>
        <dbReference type="EMBL" id="PJA45323.1"/>
    </source>
</evidence>
<gene>
    <name evidence="5" type="primary">rpmF</name>
    <name evidence="7" type="ORF">CO174_03660</name>
</gene>
<evidence type="ECO:0000313" key="8">
    <source>
        <dbReference type="Proteomes" id="UP000229385"/>
    </source>
</evidence>
<dbReference type="HAMAP" id="MF_00340">
    <property type="entry name" value="Ribosomal_bL32"/>
    <property type="match status" value="1"/>
</dbReference>
<dbReference type="PANTHER" id="PTHR35534:SF1">
    <property type="entry name" value="LARGE RIBOSOMAL SUBUNIT PROTEIN BL32"/>
    <property type="match status" value="1"/>
</dbReference>
<comment type="similarity">
    <text evidence="1 5">Belongs to the bacterial ribosomal protein bL32 family.</text>
</comment>
<evidence type="ECO:0000256" key="5">
    <source>
        <dbReference type="HAMAP-Rule" id="MF_00340"/>
    </source>
</evidence>
<feature type="region of interest" description="Disordered" evidence="6">
    <location>
        <begin position="1"/>
        <end position="21"/>
    </location>
</feature>
<dbReference type="Proteomes" id="UP000229385">
    <property type="component" value="Unassembled WGS sequence"/>
</dbReference>
<dbReference type="GO" id="GO:0015934">
    <property type="term" value="C:large ribosomal subunit"/>
    <property type="evidence" value="ECO:0007669"/>
    <property type="project" value="InterPro"/>
</dbReference>